<dbReference type="Gene3D" id="2.10.220.10">
    <property type="entry name" value="Hormone Receptor, Insulin-like Growth Factor Receptor 1, Chain A, domain 2"/>
    <property type="match status" value="1"/>
</dbReference>
<dbReference type="OrthoDB" id="300641at2759"/>
<organism evidence="14">
    <name type="scientific">Salpingoeca rosetta (strain ATCC 50818 / BSB-021)</name>
    <dbReference type="NCBI Taxonomy" id="946362"/>
    <lineage>
        <taxon>Eukaryota</taxon>
        <taxon>Choanoflagellata</taxon>
        <taxon>Craspedida</taxon>
        <taxon>Salpingoecidae</taxon>
        <taxon>Salpingoeca</taxon>
    </lineage>
</organism>
<dbReference type="SMART" id="SM01411">
    <property type="entry name" value="Ephrin_rec_like"/>
    <property type="match status" value="7"/>
</dbReference>
<keyword evidence="6" id="KW-0675">Receptor</keyword>
<feature type="compositionally biased region" description="Polar residues" evidence="9">
    <location>
        <begin position="635"/>
        <end position="654"/>
    </location>
</feature>
<keyword evidence="2 11" id="KW-0732">Signal</keyword>
<sequence>MRGRVQQPLLLLLLQIAVIAVAAAACCVPGVQALGTKGPSPAVAFMFNTGSDTDAITGLGGTYSGQAQLGHGGIHFTASGEDYFTSDVLPFDMPAEKTLEVWVRLDDLNQRAGGALSVQSADGSRYDGIVYAELAPFIWETGSEWGERSLDAGEVPSPPERAAAGAHVHIVATYSADGYITIYRNGRVYVPRYRKAPAAAFDKSDARITLGARHVQFGQQVWGQLKGHVECARVYTSTLTQEQIQQSFSTRCHRVNPFDFVEAGTFEGLAPTNVTSTPAVTPWSKVSPFGKWSALWTDGSAGLPALVVNTPAQFAQGVTAAALHVPCSSPGFSGIKQTIATEPGHRYSLSFIAAVDAADMSTSIQSAFQQYAIVTAGSMRQVFRPTYSAVGGRASWSRFRFTFDATDTTTHVAFHAEQANCIMVDNVRVVQVFDGDNLVLDGGFEEAAVELGVPYESLDATDASSDATPGQALAHWTVSPSSGSKPAVLRPSIPFGTSSWALSLHGQACTASQFAEVFQVIPTMPGATYAVSFGIMNRRVVDNMSANTSTASISVSFGSLSQAQFFTRRGQAHGHFTTRATATTHATTLRLAAPASSCVLVDYVHIRPLTAAPVNMVSGGDFEVPALPIGDDGTTRQQQQETTSPLPPDSQWSSDRGVITGPTSSGGGAAVGAQNYRLQQLCTTAGTIKQVLPTVAGVHYQLSFFARANAAAQLDVVSGTVAFASLVDTFTLESPRLSASAYSDWVPFSFTVVADEDSESIVFHAQAQHCIELDGISVFPIAPRNLSVPDAAGYPVYVSTASAVTFAELEDACAALNAVPAVITNDADFEAAADACASFCYVAYTRASANNEWMWAGDDDNTYTNWAYGDNTQFDVDDLVAAVAAGRSGLVPAGDGDNAIAGLCTRYTDFRAWAGVWSVVFGSRALTTDIAIDGSARVCAITSGSGGTQDQTCTNAAISLVRVDGFNDYYRIEQTGGTAAEAEERIELSADGTTLTYHTLNTTTGRFVEHGVGTRVLTCPGTIDNLDPNAVASCPLNVQPSAPTAACRAMCKNGFIASTNTSTRFTCTSKQGSSMEEVAFWSGNLECVSTFEEVQNVTIPFATSAATDIDNLVDGDTASFWQSRSNAFESSLFFDLSAPTTVRRIRIYTMLQAGEDSATNAIPRTIRVDAASNIRYPFDTHVATLELDPITGWQAFDVATKTQFIRLKLTDTRNDAFVRVHEVKFDRARDGRAADPVIPPRNPDIPQISFCSSSSERNASLAVRDGVTAGLVLHLTFDDDTCPYVDRVSAQRARTLGPVDRTAASKIGTHAAVLDGQSSLVLNRPDVYVTAHAIALWIRLAAPPTSTPQFIAGDWPLSGDADTLQFANLFLRENELRETSTLNQAASVSWEAGRWYHIVSQRGPYDKSLFVDGERVAFDQTGVDVPGLRDAFWIGSRGAVFKGTRANDRFFTGSVDDVRLYDRTLAPSEIKRIFNAGYCSPGSYFDPAKGCQGHTECKPGTVETTPPTATSDRVCAPCPAGSLPGNNTCVPCTAGAYVPAGRTGACADFACKPGTVDADADPATACEPCDGRAEHQPLPGQMSCTPHRTCDVGQEPDATRPANAIDDTTCKPCSVGTFKNVTGNSECVLASFCPPGTSVQAQPTASSDRTCAKCQPYTYSDTANAERCDEVSTCTPGTHETTTPTFTSDRECTPCEGGTFSNDQTAFECKACPTTCPGGHVLQSPCLSTEVGRGQSSFCTRCPQGTYRGADDEPTMCFEVTRCGQWQFEAKAATFSSDAVCTNCTTCSPGQYVFSQCGGQTDTQCRGCTCPDGFYLAEDCDPTSTRPPACRSCDPSCATCSQAGSCDTCAGALVKQPDGTCSDDCNTDEFRPSPTADCTACHSSCASCFGADDSQCLTCDAGKYLSEGSCVASCGNGARPVNGVCVPCDECKDGFFLQQCTSNPDDDCARVTTCAAGTEFTAAPATATKDTTCTTCKTCDPGTYRVVGTCEGSTDSICLQCDGITSYQDEPNQPRCKPMTSCPPGTHAERGTPSTDNTCTECTAGTTDHDYNPLTACVPCTPGTYVPANSTGPCSLLVCPAGTADDDRDPSTPCVACGDIGMNMYQPSTGQTTCLQADPCKPGTRELIASTHTSAPTCVQCTVGYDYQDKAGQTSCKPVTRCSDGEYEETAPTATSDRVCKNGNPCNLNSQYLLRPGTPTSEPVCAQLTVCTPPIEFEAAPPTPTSNRRCDRVSFCSEGTYEQRPPTATTDRVCQPLPSCPPGEGVVSNTNPTCTPCEPGTFSADRSATLCQLCPPNTFAADPAQAHCRDSTICLANQIETRPASPTADRMCAYNVDLVLVAADNSIFTGGDDVDTNAVKSAVVSVVSRSGNARGVDAEAFDTTIVPALTVRFLTQSESNAHQLRLWADSGALGVVYTDVYYTLRVNGSGDPFQPTTTPAPTTTGAVVCGPGREPQADGTCVSCDPGFYNSELSSSGCLPCPTNTFASSPATVVCEKTSTCSRSEFELRPPTPTSDRVCEFGIGTIAYLLPALKEFHPGLRDLAVFESAVRSGVVEPNAAKKRYPPASIKIGISEFEDGHVVVSFDSLSASNLASLSTAFYRGFVDMKLRGHNIRLALIGFNVTEPTQPSTTSAATTAPQGTTRGASSSNSTGGLNSTTLGVLIAVIVIVILCVVVVSVMFFRRGRTETATVNPYHSSFVNPIYDTAPNAPATDFFDPGEMMDDPATYTDIPNIEGRDASYMDVEA</sequence>
<keyword evidence="3" id="KW-0677">Repeat</keyword>
<dbReference type="InterPro" id="IPR006212">
    <property type="entry name" value="Furin_repeat"/>
</dbReference>
<evidence type="ECO:0000256" key="5">
    <source>
        <dbReference type="ARBA" id="ARBA00023157"/>
    </source>
</evidence>
<feature type="repeat" description="TNFR-Cys" evidence="8">
    <location>
        <begin position="1762"/>
        <end position="1805"/>
    </location>
</feature>
<dbReference type="InterPro" id="IPR013320">
    <property type="entry name" value="ConA-like_dom_sf"/>
</dbReference>
<dbReference type="KEGG" id="sre:PTSG_10482"/>
<dbReference type="PANTHER" id="PTHR46330:SF6">
    <property type="entry name" value="HEMATOPOIETIC DEATH RECEPTOR-RELATED"/>
    <property type="match status" value="1"/>
</dbReference>
<keyword evidence="14" id="KW-1185">Reference proteome</keyword>
<dbReference type="InterPro" id="IPR016186">
    <property type="entry name" value="C-type_lectin-like/link_sf"/>
</dbReference>
<evidence type="ECO:0000259" key="12">
    <source>
        <dbReference type="PROSITE" id="PS50050"/>
    </source>
</evidence>
<feature type="domain" description="TNFR-Cys" evidence="12">
    <location>
        <begin position="1762"/>
        <end position="1805"/>
    </location>
</feature>
<feature type="chain" id="PRO_5003287793" description="TNFR-Cys domain-containing protein" evidence="11">
    <location>
        <begin position="25"/>
        <end position="2746"/>
    </location>
</feature>
<name>F2UPS9_SALR5</name>
<keyword evidence="10" id="KW-0812">Transmembrane</keyword>
<dbReference type="PANTHER" id="PTHR46330">
    <property type="entry name" value="TUMOR NECROSIS FACTOR RECEPTOR SUPERFAMILY MEMBER 10B"/>
    <property type="match status" value="1"/>
</dbReference>
<dbReference type="GO" id="GO:0016020">
    <property type="term" value="C:membrane"/>
    <property type="evidence" value="ECO:0007669"/>
    <property type="project" value="UniProtKB-SubCell"/>
</dbReference>
<dbReference type="InterPro" id="IPR009030">
    <property type="entry name" value="Growth_fac_rcpt_cys_sf"/>
</dbReference>
<evidence type="ECO:0000256" key="7">
    <source>
        <dbReference type="ARBA" id="ARBA00023180"/>
    </source>
</evidence>
<dbReference type="InParanoid" id="F2UPS9"/>
<evidence type="ECO:0000256" key="10">
    <source>
        <dbReference type="SAM" id="Phobius"/>
    </source>
</evidence>
<dbReference type="EMBL" id="GL832987">
    <property type="protein sequence ID" value="EGD79634.1"/>
    <property type="molecule type" value="Genomic_DNA"/>
</dbReference>
<evidence type="ECO:0000256" key="11">
    <source>
        <dbReference type="SAM" id="SignalP"/>
    </source>
</evidence>
<protein>
    <recommendedName>
        <fullName evidence="12">TNFR-Cys domain-containing protein</fullName>
    </recommendedName>
</protein>
<dbReference type="InterPro" id="IPR006558">
    <property type="entry name" value="LamG-like"/>
</dbReference>
<dbReference type="Gene3D" id="3.10.100.10">
    <property type="entry name" value="Mannose-Binding Protein A, subunit A"/>
    <property type="match status" value="1"/>
</dbReference>
<dbReference type="InterPro" id="IPR052491">
    <property type="entry name" value="TNFRSF10"/>
</dbReference>
<dbReference type="Gene3D" id="2.10.50.10">
    <property type="entry name" value="Tumor Necrosis Factor Receptor, subunit A, domain 2"/>
    <property type="match status" value="10"/>
</dbReference>
<comment type="caution">
    <text evidence="8">Lacks conserved residue(s) required for the propagation of feature annotation.</text>
</comment>
<feature type="repeat" description="TNFR-Cys" evidence="8">
    <location>
        <begin position="1694"/>
        <end position="1739"/>
    </location>
</feature>
<accession>F2UPS9</accession>
<dbReference type="Gene3D" id="2.60.120.260">
    <property type="entry name" value="Galactose-binding domain-like"/>
    <property type="match status" value="3"/>
</dbReference>
<dbReference type="eggNOG" id="KOG3525">
    <property type="taxonomic scope" value="Eukaryota"/>
</dbReference>
<dbReference type="SUPFAM" id="SSF49785">
    <property type="entry name" value="Galactose-binding domain-like"/>
    <property type="match status" value="2"/>
</dbReference>
<evidence type="ECO:0000256" key="1">
    <source>
        <dbReference type="ARBA" id="ARBA00004370"/>
    </source>
</evidence>
<dbReference type="SMART" id="SM00261">
    <property type="entry name" value="FU"/>
    <property type="match status" value="4"/>
</dbReference>
<dbReference type="InterPro" id="IPR001368">
    <property type="entry name" value="TNFR/NGFR_Cys_rich_reg"/>
</dbReference>
<dbReference type="PROSITE" id="PS50050">
    <property type="entry name" value="TNFR_NGFR_2"/>
    <property type="match status" value="4"/>
</dbReference>
<dbReference type="Proteomes" id="UP000007799">
    <property type="component" value="Unassembled WGS sequence"/>
</dbReference>
<gene>
    <name evidence="13" type="ORF">PTSG_10482</name>
</gene>
<dbReference type="SUPFAM" id="SSF49899">
    <property type="entry name" value="Concanavalin A-like lectins/glucanases"/>
    <property type="match status" value="2"/>
</dbReference>
<evidence type="ECO:0000256" key="3">
    <source>
        <dbReference type="ARBA" id="ARBA00022737"/>
    </source>
</evidence>
<evidence type="ECO:0000313" key="14">
    <source>
        <dbReference type="Proteomes" id="UP000007799"/>
    </source>
</evidence>
<feature type="domain" description="TNFR-Cys" evidence="12">
    <location>
        <begin position="1694"/>
        <end position="1739"/>
    </location>
</feature>
<dbReference type="InterPro" id="IPR016187">
    <property type="entry name" value="CTDL_fold"/>
</dbReference>
<feature type="region of interest" description="Disordered" evidence="9">
    <location>
        <begin position="625"/>
        <end position="666"/>
    </location>
</feature>
<evidence type="ECO:0000256" key="6">
    <source>
        <dbReference type="ARBA" id="ARBA00023170"/>
    </source>
</evidence>
<feature type="disulfide bond" evidence="8">
    <location>
        <begin position="1787"/>
        <end position="1805"/>
    </location>
</feature>
<dbReference type="InterPro" id="IPR006946">
    <property type="entry name" value="DGR2-like_dom"/>
</dbReference>
<evidence type="ECO:0000256" key="2">
    <source>
        <dbReference type="ARBA" id="ARBA00022729"/>
    </source>
</evidence>
<feature type="disulfide bond" evidence="8">
    <location>
        <begin position="1784"/>
        <end position="1797"/>
    </location>
</feature>
<dbReference type="Pfam" id="PF00020">
    <property type="entry name" value="TNFR_c6"/>
    <property type="match status" value="3"/>
</dbReference>
<feature type="repeat" description="TNFR-Cys" evidence="8">
    <location>
        <begin position="1953"/>
        <end position="1998"/>
    </location>
</feature>
<dbReference type="STRING" id="946362.F2UPS9"/>
<dbReference type="InterPro" id="IPR008979">
    <property type="entry name" value="Galactose-bd-like_sf"/>
</dbReference>
<evidence type="ECO:0000256" key="4">
    <source>
        <dbReference type="ARBA" id="ARBA00023136"/>
    </source>
</evidence>
<dbReference type="Pfam" id="PF04862">
    <property type="entry name" value="DUF642"/>
    <property type="match status" value="1"/>
</dbReference>
<dbReference type="SMART" id="SM00560">
    <property type="entry name" value="LamGL"/>
    <property type="match status" value="1"/>
</dbReference>
<evidence type="ECO:0000313" key="13">
    <source>
        <dbReference type="EMBL" id="EGD79634.1"/>
    </source>
</evidence>
<dbReference type="SMART" id="SM00208">
    <property type="entry name" value="TNFR"/>
    <property type="match status" value="13"/>
</dbReference>
<dbReference type="SUPFAM" id="SSF57586">
    <property type="entry name" value="TNF receptor-like"/>
    <property type="match status" value="1"/>
</dbReference>
<dbReference type="PROSITE" id="PS51257">
    <property type="entry name" value="PROKAR_LIPOPROTEIN"/>
    <property type="match status" value="1"/>
</dbReference>
<feature type="domain" description="TNFR-Cys" evidence="12">
    <location>
        <begin position="1953"/>
        <end position="1998"/>
    </location>
</feature>
<comment type="subcellular location">
    <subcellularLocation>
        <location evidence="1">Membrane</location>
    </subcellularLocation>
</comment>
<evidence type="ECO:0000256" key="9">
    <source>
        <dbReference type="SAM" id="MobiDB-lite"/>
    </source>
</evidence>
<dbReference type="CDD" id="cd00064">
    <property type="entry name" value="FU"/>
    <property type="match status" value="2"/>
</dbReference>
<feature type="repeat" description="TNFR-Cys" evidence="8">
    <location>
        <begin position="1898"/>
        <end position="1948"/>
    </location>
</feature>
<dbReference type="RefSeq" id="XP_004988862.1">
    <property type="nucleotide sequence ID" value="XM_004988805.1"/>
</dbReference>
<reference evidence="13" key="1">
    <citation type="submission" date="2009-08" db="EMBL/GenBank/DDBJ databases">
        <title>Annotation of Salpingoeca rosetta.</title>
        <authorList>
            <consortium name="The Broad Institute Genome Sequencing Platform"/>
            <person name="Russ C."/>
            <person name="Cuomo C."/>
            <person name="Burger G."/>
            <person name="Gray M.W."/>
            <person name="Holland P.W.H."/>
            <person name="King N."/>
            <person name="Lang F.B.F."/>
            <person name="Roger A.J."/>
            <person name="Ruiz-Trillo I."/>
            <person name="Young S.K."/>
            <person name="Zeng Q."/>
            <person name="Gargeya S."/>
            <person name="Alvarado L."/>
            <person name="Berlin A."/>
            <person name="Chapman S.B."/>
            <person name="Chen Z."/>
            <person name="Freedman E."/>
            <person name="Gellesch M."/>
            <person name="Goldberg J."/>
            <person name="Griggs A."/>
            <person name="Gujja S."/>
            <person name="Heilman E."/>
            <person name="Heiman D."/>
            <person name="Howarth C."/>
            <person name="Mehta T."/>
            <person name="Neiman D."/>
            <person name="Pearson M."/>
            <person name="Roberts A."/>
            <person name="Saif S."/>
            <person name="Shea T."/>
            <person name="Shenoy N."/>
            <person name="Sisk P."/>
            <person name="Stolte C."/>
            <person name="Sykes S."/>
            <person name="White J."/>
            <person name="Yandava C."/>
            <person name="Haas B."/>
            <person name="Nusbaum C."/>
            <person name="Birren B."/>
        </authorList>
    </citation>
    <scope>NUCLEOTIDE SEQUENCE [LARGE SCALE GENOMIC DNA]</scope>
    <source>
        <strain evidence="13">ATCC 50818</strain>
    </source>
</reference>
<evidence type="ECO:0000256" key="8">
    <source>
        <dbReference type="PROSITE-ProRule" id="PRU00206"/>
    </source>
</evidence>
<keyword evidence="5 8" id="KW-1015">Disulfide bond</keyword>
<dbReference type="Gene3D" id="2.60.120.200">
    <property type="match status" value="2"/>
</dbReference>
<keyword evidence="10" id="KW-1133">Transmembrane helix</keyword>
<feature type="domain" description="TNFR-Cys" evidence="12">
    <location>
        <begin position="1898"/>
        <end position="1948"/>
    </location>
</feature>
<dbReference type="Pfam" id="PF13385">
    <property type="entry name" value="Laminin_G_3"/>
    <property type="match status" value="2"/>
</dbReference>
<keyword evidence="7" id="KW-0325">Glycoprotein</keyword>
<keyword evidence="4 10" id="KW-0472">Membrane</keyword>
<proteinExistence type="predicted"/>
<dbReference type="SUPFAM" id="SSF56436">
    <property type="entry name" value="C-type lectin-like"/>
    <property type="match status" value="1"/>
</dbReference>
<dbReference type="GeneID" id="16069404"/>
<feature type="transmembrane region" description="Helical" evidence="10">
    <location>
        <begin position="2660"/>
        <end position="2682"/>
    </location>
</feature>
<dbReference type="SUPFAM" id="SSF57184">
    <property type="entry name" value="Growth factor receptor domain"/>
    <property type="match status" value="2"/>
</dbReference>
<feature type="region of interest" description="Disordered" evidence="9">
    <location>
        <begin position="2627"/>
        <end position="2652"/>
    </location>
</feature>
<feature type="signal peptide" evidence="11">
    <location>
        <begin position="1"/>
        <end position="24"/>
    </location>
</feature>